<dbReference type="SMART" id="SM01234">
    <property type="entry name" value="Haemolytic"/>
    <property type="match status" value="1"/>
</dbReference>
<keyword evidence="4" id="KW-1185">Reference proteome</keyword>
<dbReference type="PANTHER" id="PTHR33383">
    <property type="entry name" value="MEMBRANE PROTEIN INSERTION EFFICIENCY FACTOR-RELATED"/>
    <property type="match status" value="1"/>
</dbReference>
<dbReference type="HAMAP" id="MF_00386">
    <property type="entry name" value="UPF0161_YidD"/>
    <property type="match status" value="1"/>
</dbReference>
<dbReference type="EMBL" id="PDJH01000001">
    <property type="protein sequence ID" value="PFG36903.1"/>
    <property type="molecule type" value="Genomic_DNA"/>
</dbReference>
<dbReference type="InterPro" id="IPR002696">
    <property type="entry name" value="Membr_insert_effic_factor_YidD"/>
</dbReference>
<evidence type="ECO:0000313" key="4">
    <source>
        <dbReference type="Proteomes" id="UP000221394"/>
    </source>
</evidence>
<dbReference type="PANTHER" id="PTHR33383:SF1">
    <property type="entry name" value="MEMBRANE PROTEIN INSERTION EFFICIENCY FACTOR-RELATED"/>
    <property type="match status" value="1"/>
</dbReference>
<organism evidence="3 4">
    <name type="scientific">Flavimobilis soli</name>
    <dbReference type="NCBI Taxonomy" id="442709"/>
    <lineage>
        <taxon>Bacteria</taxon>
        <taxon>Bacillati</taxon>
        <taxon>Actinomycetota</taxon>
        <taxon>Actinomycetes</taxon>
        <taxon>Micrococcales</taxon>
        <taxon>Jonesiaceae</taxon>
        <taxon>Flavimobilis</taxon>
    </lineage>
</organism>
<accession>A0A2A9EDL5</accession>
<protein>
    <recommendedName>
        <fullName evidence="1">Putative membrane protein insertion efficiency factor</fullName>
    </recommendedName>
</protein>
<keyword evidence="1" id="KW-1003">Cell membrane</keyword>
<keyword evidence="1 2" id="KW-0472">Membrane</keyword>
<evidence type="ECO:0000256" key="2">
    <source>
        <dbReference type="SAM" id="Phobius"/>
    </source>
</evidence>
<comment type="subcellular location">
    <subcellularLocation>
        <location evidence="1">Cell membrane</location>
        <topology evidence="1">Peripheral membrane protein</topology>
        <orientation evidence="1">Cytoplasmic side</orientation>
    </subcellularLocation>
</comment>
<sequence>MRRARETHAWTDAAMTTSTAAPRTQQRRSARSVILGLPATALVGLLRLYQIVLSPMTGPTCRFYPSCSSYAITAVRRHGVLRGGGLAIWRVLRCNPWNYGGVDDVPPVSGSRRERHQHAH</sequence>
<name>A0A2A9EDL5_9MICO</name>
<comment type="similarity">
    <text evidence="1">Belongs to the UPF0161 family.</text>
</comment>
<proteinExistence type="inferred from homology"/>
<keyword evidence="2" id="KW-0812">Transmembrane</keyword>
<gene>
    <name evidence="3" type="ORF">ATL41_1646</name>
</gene>
<dbReference type="AlphaFoldDB" id="A0A2A9EDL5"/>
<reference evidence="3 4" key="1">
    <citation type="submission" date="2017-10" db="EMBL/GenBank/DDBJ databases">
        <title>Sequencing the genomes of 1000 actinobacteria strains.</title>
        <authorList>
            <person name="Klenk H.-P."/>
        </authorList>
    </citation>
    <scope>NUCLEOTIDE SEQUENCE [LARGE SCALE GENOMIC DNA]</scope>
    <source>
        <strain evidence="3 4">DSM 21574</strain>
    </source>
</reference>
<comment type="caution">
    <text evidence="3">The sequence shown here is derived from an EMBL/GenBank/DDBJ whole genome shotgun (WGS) entry which is preliminary data.</text>
</comment>
<dbReference type="NCBIfam" id="TIGR00278">
    <property type="entry name" value="membrane protein insertion efficiency factor YidD"/>
    <property type="match status" value="1"/>
</dbReference>
<evidence type="ECO:0000313" key="3">
    <source>
        <dbReference type="EMBL" id="PFG36903.1"/>
    </source>
</evidence>
<dbReference type="Proteomes" id="UP000221394">
    <property type="component" value="Unassembled WGS sequence"/>
</dbReference>
<comment type="function">
    <text evidence="1">Could be involved in insertion of integral membrane proteins into the membrane.</text>
</comment>
<dbReference type="GO" id="GO:0005886">
    <property type="term" value="C:plasma membrane"/>
    <property type="evidence" value="ECO:0007669"/>
    <property type="project" value="UniProtKB-SubCell"/>
</dbReference>
<keyword evidence="2" id="KW-1133">Transmembrane helix</keyword>
<evidence type="ECO:0000256" key="1">
    <source>
        <dbReference type="HAMAP-Rule" id="MF_00386"/>
    </source>
</evidence>
<feature type="transmembrane region" description="Helical" evidence="2">
    <location>
        <begin position="33"/>
        <end position="52"/>
    </location>
</feature>
<dbReference type="Pfam" id="PF01809">
    <property type="entry name" value="YidD"/>
    <property type="match status" value="1"/>
</dbReference>